<evidence type="ECO:0000259" key="1">
    <source>
        <dbReference type="PROSITE" id="PS50097"/>
    </source>
</evidence>
<keyword evidence="2" id="KW-1185">Reference proteome</keyword>
<dbReference type="PANTHER" id="PTHR46672">
    <property type="entry name" value="OS08G0495500 PROTEIN-RELATED"/>
    <property type="match status" value="1"/>
</dbReference>
<evidence type="ECO:0000313" key="2">
    <source>
        <dbReference type="Proteomes" id="UP000887577"/>
    </source>
</evidence>
<proteinExistence type="predicted"/>
<accession>A0A914YNN8</accession>
<protein>
    <submittedName>
        <fullName evidence="3">BTB domain-containing protein</fullName>
    </submittedName>
</protein>
<dbReference type="Gene3D" id="2.60.210.10">
    <property type="entry name" value="Apoptosis, Tumor Necrosis Factor Receptor Associated Protein 2, Chain A"/>
    <property type="match status" value="1"/>
</dbReference>
<sequence>MIEYPFALEWIISEDRLKALKDSTEDDCLTSDIFTAINSSGVKYFLQIFFNGNIEECRGEAWIFLHLRLGNEKKVEAEWTISIKTANWSYEFDCIFNKNTGYGCSINELFDSNKKFIVEGKFTLKVEGLLKIEMVESKWKTLKNFGDLWDIGFQDSVIIVDGMGIKIHKCLLQHYSPIFASLFDKPNGLNENAITISDFSFEIVEMAVKLLYHRDLVPDFIIEEAILLLKFAEKYSIEMLKENLQNYLNDKISVSNVCEIFDCAAAVNSLKLQNSCMDFFNQCLSKKESVQNMELLDKEILITVFSNFSCRKSQTL</sequence>
<dbReference type="SUPFAM" id="SSF54695">
    <property type="entry name" value="POZ domain"/>
    <property type="match status" value="1"/>
</dbReference>
<dbReference type="Gene3D" id="3.30.710.10">
    <property type="entry name" value="Potassium Channel Kv1.1, Chain A"/>
    <property type="match status" value="1"/>
</dbReference>
<dbReference type="InterPro" id="IPR000210">
    <property type="entry name" value="BTB/POZ_dom"/>
</dbReference>
<evidence type="ECO:0000313" key="3">
    <source>
        <dbReference type="WBParaSite" id="PSU_v2.g20588.t1"/>
    </source>
</evidence>
<dbReference type="InterPro" id="IPR008974">
    <property type="entry name" value="TRAF-like"/>
</dbReference>
<reference evidence="3" key="1">
    <citation type="submission" date="2022-11" db="UniProtKB">
        <authorList>
            <consortium name="WormBaseParasite"/>
        </authorList>
    </citation>
    <scope>IDENTIFICATION</scope>
</reference>
<dbReference type="SUPFAM" id="SSF49599">
    <property type="entry name" value="TRAF domain-like"/>
    <property type="match status" value="1"/>
</dbReference>
<name>A0A914YNN8_9BILA</name>
<dbReference type="Pfam" id="PF00651">
    <property type="entry name" value="BTB"/>
    <property type="match status" value="1"/>
</dbReference>
<dbReference type="InterPro" id="IPR044714">
    <property type="entry name" value="AtSIBP1-like"/>
</dbReference>
<dbReference type="PROSITE" id="PS50097">
    <property type="entry name" value="BTB"/>
    <property type="match status" value="1"/>
</dbReference>
<dbReference type="SMART" id="SM00225">
    <property type="entry name" value="BTB"/>
    <property type="match status" value="1"/>
</dbReference>
<dbReference type="WBParaSite" id="PSU_v2.g20588.t1">
    <property type="protein sequence ID" value="PSU_v2.g20588.t1"/>
    <property type="gene ID" value="PSU_v2.g20588"/>
</dbReference>
<feature type="domain" description="BTB" evidence="1">
    <location>
        <begin position="154"/>
        <end position="216"/>
    </location>
</feature>
<dbReference type="AlphaFoldDB" id="A0A914YNN8"/>
<dbReference type="InterPro" id="IPR011333">
    <property type="entry name" value="SKP1/BTB/POZ_sf"/>
</dbReference>
<organism evidence="2 3">
    <name type="scientific">Panagrolaimus superbus</name>
    <dbReference type="NCBI Taxonomy" id="310955"/>
    <lineage>
        <taxon>Eukaryota</taxon>
        <taxon>Metazoa</taxon>
        <taxon>Ecdysozoa</taxon>
        <taxon>Nematoda</taxon>
        <taxon>Chromadorea</taxon>
        <taxon>Rhabditida</taxon>
        <taxon>Tylenchina</taxon>
        <taxon>Panagrolaimomorpha</taxon>
        <taxon>Panagrolaimoidea</taxon>
        <taxon>Panagrolaimidae</taxon>
        <taxon>Panagrolaimus</taxon>
    </lineage>
</organism>
<dbReference type="Proteomes" id="UP000887577">
    <property type="component" value="Unplaced"/>
</dbReference>